<dbReference type="RefSeq" id="WP_163817798.1">
    <property type="nucleotide sequence ID" value="NZ_JAAGOB010000003.1"/>
</dbReference>
<organism evidence="2 3">
    <name type="scientific">Phytoactinopolyspora alkaliphila</name>
    <dbReference type="NCBI Taxonomy" id="1783498"/>
    <lineage>
        <taxon>Bacteria</taxon>
        <taxon>Bacillati</taxon>
        <taxon>Actinomycetota</taxon>
        <taxon>Actinomycetes</taxon>
        <taxon>Jiangellales</taxon>
        <taxon>Jiangellaceae</taxon>
        <taxon>Phytoactinopolyspora</taxon>
    </lineage>
</organism>
<dbReference type="EMBL" id="JAAGOB010000003">
    <property type="protein sequence ID" value="NED95287.1"/>
    <property type="molecule type" value="Genomic_DNA"/>
</dbReference>
<feature type="transmembrane region" description="Helical" evidence="1">
    <location>
        <begin position="14"/>
        <end position="34"/>
    </location>
</feature>
<keyword evidence="3" id="KW-1185">Reference proteome</keyword>
<keyword evidence="1" id="KW-0812">Transmembrane</keyword>
<keyword evidence="1" id="KW-1133">Transmembrane helix</keyword>
<evidence type="ECO:0000313" key="2">
    <source>
        <dbReference type="EMBL" id="NED95287.1"/>
    </source>
</evidence>
<dbReference type="InterPro" id="IPR025339">
    <property type="entry name" value="DUF4245"/>
</dbReference>
<name>A0A6N9YK22_9ACTN</name>
<comment type="caution">
    <text evidence="2">The sequence shown here is derived from an EMBL/GenBank/DDBJ whole genome shotgun (WGS) entry which is preliminary data.</text>
</comment>
<gene>
    <name evidence="2" type="ORF">G1H11_08155</name>
</gene>
<sequence length="175" mass="19586">MAGRTRGNETTGDVIRTLVIFLGLLALVGGFFAMNRPGPSLPDEVDYESVVDVVREQYPYPVVAPVAVPDAWRATSVDHGQELGGHRWRVGFLVDGEQFVGLEQMDGEIQAYLLDRLRDFDEDGTSRIGGDTWERRLERDRSPDRALVRVESGVVTIVRGTTGYDTLEEFVTWLE</sequence>
<proteinExistence type="predicted"/>
<dbReference type="AlphaFoldDB" id="A0A6N9YK22"/>
<evidence type="ECO:0000313" key="3">
    <source>
        <dbReference type="Proteomes" id="UP000469185"/>
    </source>
</evidence>
<dbReference type="Pfam" id="PF14030">
    <property type="entry name" value="DUF4245"/>
    <property type="match status" value="1"/>
</dbReference>
<reference evidence="2 3" key="1">
    <citation type="submission" date="2020-02" db="EMBL/GenBank/DDBJ databases">
        <authorList>
            <person name="Li X.-J."/>
            <person name="Feng X.-M."/>
        </authorList>
    </citation>
    <scope>NUCLEOTIDE SEQUENCE [LARGE SCALE GENOMIC DNA]</scope>
    <source>
        <strain evidence="2 3">CGMCC 4.7225</strain>
    </source>
</reference>
<keyword evidence="1" id="KW-0472">Membrane</keyword>
<dbReference type="Proteomes" id="UP000469185">
    <property type="component" value="Unassembled WGS sequence"/>
</dbReference>
<evidence type="ECO:0000256" key="1">
    <source>
        <dbReference type="SAM" id="Phobius"/>
    </source>
</evidence>
<accession>A0A6N9YK22</accession>
<protein>
    <submittedName>
        <fullName evidence="2">DUF4245 domain-containing protein</fullName>
    </submittedName>
</protein>